<evidence type="ECO:0000256" key="2">
    <source>
        <dbReference type="ARBA" id="ARBA00022723"/>
    </source>
</evidence>
<feature type="domain" description="CENP-V/GFA" evidence="4">
    <location>
        <begin position="23"/>
        <end position="139"/>
    </location>
</feature>
<dbReference type="SUPFAM" id="SSF51316">
    <property type="entry name" value="Mss4-like"/>
    <property type="match status" value="2"/>
</dbReference>
<evidence type="ECO:0000313" key="5">
    <source>
        <dbReference type="EMBL" id="KAJ4155964.1"/>
    </source>
</evidence>
<dbReference type="InterPro" id="IPR052355">
    <property type="entry name" value="CENP-V-like"/>
</dbReference>
<keyword evidence="3" id="KW-0862">Zinc</keyword>
<dbReference type="GO" id="GO:0046872">
    <property type="term" value="F:metal ion binding"/>
    <property type="evidence" value="ECO:0007669"/>
    <property type="project" value="UniProtKB-KW"/>
</dbReference>
<dbReference type="GO" id="GO:0016846">
    <property type="term" value="F:carbon-sulfur lyase activity"/>
    <property type="evidence" value="ECO:0007669"/>
    <property type="project" value="InterPro"/>
</dbReference>
<accession>A0A9W8QGX0</accession>
<dbReference type="Pfam" id="PF04828">
    <property type="entry name" value="GFA"/>
    <property type="match status" value="1"/>
</dbReference>
<reference evidence="5" key="1">
    <citation type="journal article" date="2023" name="Access Microbiol">
        <title>De-novo genome assembly for Akanthomyces muscarius, a biocontrol agent of insect agricultural pests.</title>
        <authorList>
            <person name="Erdos Z."/>
            <person name="Studholme D.J."/>
            <person name="Raymond B."/>
            <person name="Sharma M."/>
        </authorList>
    </citation>
    <scope>NUCLEOTIDE SEQUENCE</scope>
    <source>
        <strain evidence="5">Ve6</strain>
    </source>
</reference>
<dbReference type="PANTHER" id="PTHR28620:SF1">
    <property type="entry name" value="CENP-V_GFA DOMAIN-CONTAINING PROTEIN"/>
    <property type="match status" value="1"/>
</dbReference>
<dbReference type="GeneID" id="80888343"/>
<dbReference type="PANTHER" id="PTHR28620">
    <property type="entry name" value="CENTROMERE PROTEIN V"/>
    <property type="match status" value="1"/>
</dbReference>
<comment type="similarity">
    <text evidence="1">Belongs to the Gfa family.</text>
</comment>
<dbReference type="PROSITE" id="PS51891">
    <property type="entry name" value="CENP_V_GFA"/>
    <property type="match status" value="1"/>
</dbReference>
<proteinExistence type="inferred from homology"/>
<name>A0A9W8QGX0_AKAMU</name>
<dbReference type="InterPro" id="IPR006913">
    <property type="entry name" value="CENP-V/GFA"/>
</dbReference>
<evidence type="ECO:0000256" key="1">
    <source>
        <dbReference type="ARBA" id="ARBA00005495"/>
    </source>
</evidence>
<evidence type="ECO:0000256" key="3">
    <source>
        <dbReference type="ARBA" id="ARBA00022833"/>
    </source>
</evidence>
<evidence type="ECO:0000313" key="6">
    <source>
        <dbReference type="Proteomes" id="UP001144673"/>
    </source>
</evidence>
<organism evidence="5 6">
    <name type="scientific">Akanthomyces muscarius</name>
    <name type="common">Entomopathogenic fungus</name>
    <name type="synonym">Lecanicillium muscarium</name>
    <dbReference type="NCBI Taxonomy" id="2231603"/>
    <lineage>
        <taxon>Eukaryota</taxon>
        <taxon>Fungi</taxon>
        <taxon>Dikarya</taxon>
        <taxon>Ascomycota</taxon>
        <taxon>Pezizomycotina</taxon>
        <taxon>Sordariomycetes</taxon>
        <taxon>Hypocreomycetidae</taxon>
        <taxon>Hypocreales</taxon>
        <taxon>Cordycipitaceae</taxon>
        <taxon>Akanthomyces</taxon>
    </lineage>
</organism>
<gene>
    <name evidence="5" type="ORF">LMH87_001184</name>
</gene>
<keyword evidence="6" id="KW-1185">Reference proteome</keyword>
<dbReference type="RefSeq" id="XP_056056088.1">
    <property type="nucleotide sequence ID" value="XM_056199219.1"/>
</dbReference>
<protein>
    <recommendedName>
        <fullName evidence="4">CENP-V/GFA domain-containing protein</fullName>
    </recommendedName>
</protein>
<dbReference type="Proteomes" id="UP001144673">
    <property type="component" value="Chromosome 6"/>
</dbReference>
<dbReference type="KEGG" id="amus:LMH87_001184"/>
<dbReference type="InterPro" id="IPR011057">
    <property type="entry name" value="Mss4-like_sf"/>
</dbReference>
<evidence type="ECO:0000259" key="4">
    <source>
        <dbReference type="PROSITE" id="PS51891"/>
    </source>
</evidence>
<sequence length="267" mass="30327">MRDKAHNAILHNLGMATENILTYKGNCHCGRYRCEIDSPEITGAITCDCAMCAKKGYLWIVPEKGAFCVIRDDSRLTEFQSTSLRDKFCNYCASGVVGQHTSGSMAGQFAVNIRAIQDVNPFELESNLVMKPTNEPKRDFEIIAKLYMSEPQGHETASCYCGKDRAELLFPLSEQEMKEDNCSSCVRTAYIGVYPTRDQVRMIGREHTFEYIHGRRYGGAPHCKDCGVSVFGSIYGPDPSVFDSLRRKDELLCWKYITRTWRFNQLM</sequence>
<dbReference type="AlphaFoldDB" id="A0A9W8QGX0"/>
<keyword evidence="2" id="KW-0479">Metal-binding</keyword>
<dbReference type="Gene3D" id="2.170.150.70">
    <property type="match status" value="2"/>
</dbReference>
<dbReference type="EMBL" id="JAJHUN010000007">
    <property type="protein sequence ID" value="KAJ4155964.1"/>
    <property type="molecule type" value="Genomic_DNA"/>
</dbReference>
<comment type="caution">
    <text evidence="5">The sequence shown here is derived from an EMBL/GenBank/DDBJ whole genome shotgun (WGS) entry which is preliminary data.</text>
</comment>